<gene>
    <name evidence="1" type="primary">rhsA</name>
    <name evidence="1" type="ORF">NCTC7102_02233</name>
</gene>
<proteinExistence type="predicted"/>
<dbReference type="EMBL" id="LR133909">
    <property type="protein sequence ID" value="VDY40660.1"/>
    <property type="molecule type" value="Genomic_DNA"/>
</dbReference>
<organism evidence="1 2">
    <name type="scientific">Salmonella enterica subsp. enterica serovar Daytona</name>
    <dbReference type="NCBI Taxonomy" id="1962639"/>
    <lineage>
        <taxon>Bacteria</taxon>
        <taxon>Pseudomonadati</taxon>
        <taxon>Pseudomonadota</taxon>
        <taxon>Gammaproteobacteria</taxon>
        <taxon>Enterobacterales</taxon>
        <taxon>Enterobacteriaceae</taxon>
        <taxon>Salmonella</taxon>
    </lineage>
</organism>
<dbReference type="Proteomes" id="UP000281393">
    <property type="component" value="Chromosome"/>
</dbReference>
<accession>A0A447JFU6</accession>
<evidence type="ECO:0000313" key="2">
    <source>
        <dbReference type="Proteomes" id="UP000281393"/>
    </source>
</evidence>
<name>A0A447JFU6_SALET</name>
<protein>
    <submittedName>
        <fullName evidence="1">Protein rhsA</fullName>
    </submittedName>
</protein>
<evidence type="ECO:0000313" key="1">
    <source>
        <dbReference type="EMBL" id="VDY40660.1"/>
    </source>
</evidence>
<sequence length="74" mass="8283">MSGKLAARQNDMTMKGGKIVQGLAGALITPDNTVAWRGEYDEWENQLGQENPDHLEQLIRLPRQQYDEESGAVL</sequence>
<dbReference type="PRINTS" id="PR00394">
    <property type="entry name" value="RHSPROTEIN"/>
</dbReference>
<reference evidence="1 2" key="1">
    <citation type="submission" date="2018-12" db="EMBL/GenBank/DDBJ databases">
        <authorList>
            <consortium name="Pathogen Informatics"/>
        </authorList>
    </citation>
    <scope>NUCLEOTIDE SEQUENCE [LARGE SCALE GENOMIC DNA]</scope>
    <source>
        <strain evidence="1 2">NCTC7102</strain>
    </source>
</reference>
<dbReference type="AlphaFoldDB" id="A0A447JFU6"/>